<organism evidence="3 4">
    <name type="scientific">Vreelandella zhuhanensis</name>
    <dbReference type="NCBI Taxonomy" id="2684210"/>
    <lineage>
        <taxon>Bacteria</taxon>
        <taxon>Pseudomonadati</taxon>
        <taxon>Pseudomonadota</taxon>
        <taxon>Gammaproteobacteria</taxon>
        <taxon>Oceanospirillales</taxon>
        <taxon>Halomonadaceae</taxon>
        <taxon>Vreelandella</taxon>
    </lineage>
</organism>
<dbReference type="GO" id="GO:0043683">
    <property type="term" value="P:type IV pilus assembly"/>
    <property type="evidence" value="ECO:0007669"/>
    <property type="project" value="TreeGrafter"/>
</dbReference>
<dbReference type="RefSeq" id="WP_160417414.1">
    <property type="nucleotide sequence ID" value="NZ_WTKP01000002.1"/>
</dbReference>
<dbReference type="InterPro" id="IPR052534">
    <property type="entry name" value="Extracell_DNA_Util/SecSys_Comp"/>
</dbReference>
<evidence type="ECO:0000256" key="1">
    <source>
        <dbReference type="SAM" id="Coils"/>
    </source>
</evidence>
<feature type="transmembrane region" description="Helical" evidence="2">
    <location>
        <begin position="21"/>
        <end position="44"/>
    </location>
</feature>
<accession>A0A7X3GYF5</accession>
<name>A0A7X3GYF5_9GAMM</name>
<keyword evidence="2" id="KW-0812">Transmembrane</keyword>
<comment type="caution">
    <text evidence="3">The sequence shown here is derived from an EMBL/GenBank/DDBJ whole genome shotgun (WGS) entry which is preliminary data.</text>
</comment>
<feature type="coiled-coil region" evidence="1">
    <location>
        <begin position="48"/>
        <end position="92"/>
    </location>
</feature>
<protein>
    <submittedName>
        <fullName evidence="3">Fimbrial assembly protein</fullName>
    </submittedName>
</protein>
<dbReference type="GO" id="GO:0043107">
    <property type="term" value="P:type IV pilus-dependent motility"/>
    <property type="evidence" value="ECO:0007669"/>
    <property type="project" value="TreeGrafter"/>
</dbReference>
<keyword evidence="2" id="KW-0472">Membrane</keyword>
<keyword evidence="4" id="KW-1185">Reference proteome</keyword>
<dbReference type="AlphaFoldDB" id="A0A7X3GYF5"/>
<keyword evidence="1" id="KW-0175">Coiled coil</keyword>
<evidence type="ECO:0000256" key="2">
    <source>
        <dbReference type="SAM" id="Phobius"/>
    </source>
</evidence>
<evidence type="ECO:0000313" key="3">
    <source>
        <dbReference type="EMBL" id="MWJ27200.1"/>
    </source>
</evidence>
<dbReference type="PANTHER" id="PTHR40278">
    <property type="entry name" value="DNA UTILIZATION PROTEIN HOFN"/>
    <property type="match status" value="1"/>
</dbReference>
<evidence type="ECO:0000313" key="4">
    <source>
        <dbReference type="Proteomes" id="UP000437638"/>
    </source>
</evidence>
<reference evidence="3 4" key="1">
    <citation type="submission" date="2019-12" db="EMBL/GenBank/DDBJ databases">
        <title>Halomonas rutogse sp. nov. isolated from two lakes on Tibetan Plateau.</title>
        <authorList>
            <person name="Gao P."/>
        </authorList>
    </citation>
    <scope>NUCLEOTIDE SEQUENCE [LARGE SCALE GENOMIC DNA]</scope>
    <source>
        <strain evidence="3 4">ZH2S</strain>
    </source>
</reference>
<proteinExistence type="predicted"/>
<keyword evidence="2" id="KW-1133">Transmembrane helix</keyword>
<dbReference type="Pfam" id="PF05137">
    <property type="entry name" value="PilN"/>
    <property type="match status" value="1"/>
</dbReference>
<dbReference type="Proteomes" id="UP000437638">
    <property type="component" value="Unassembled WGS sequence"/>
</dbReference>
<gene>
    <name evidence="3" type="ORF">GPM19_03105</name>
</gene>
<sequence>MSVDINLLGWREARREKRTRHVHLLVGFMVTLGTIIGFGVAQGYQMALDNQQQRNTHITRQVRQLEADIRAIQDYESNLNRLEKQIMVFQELQSGRTQVVQVFNNLAESLVDGVYYTHQELIGQSLNVTGLSASNRQVSDQLRSLANAPAFDVPKLSEVESESGGAGRRFRLSVILKAPDSLLVTEDDSGENEA</sequence>
<dbReference type="PANTHER" id="PTHR40278:SF2">
    <property type="entry name" value="TYPE IV PILUS INNER MEMBRANE COMPONENT PILN"/>
    <property type="match status" value="1"/>
</dbReference>
<dbReference type="EMBL" id="WTKP01000002">
    <property type="protein sequence ID" value="MWJ27200.1"/>
    <property type="molecule type" value="Genomic_DNA"/>
</dbReference>
<dbReference type="InterPro" id="IPR007813">
    <property type="entry name" value="PilN"/>
</dbReference>